<gene>
    <name evidence="1" type="ORF">CUD01_25230</name>
</gene>
<organism evidence="1 2">
    <name type="scientific">Cellulomonas uda</name>
    <dbReference type="NCBI Taxonomy" id="1714"/>
    <lineage>
        <taxon>Bacteria</taxon>
        <taxon>Bacillati</taxon>
        <taxon>Actinomycetota</taxon>
        <taxon>Actinomycetes</taxon>
        <taxon>Micrococcales</taxon>
        <taxon>Cellulomonadaceae</taxon>
        <taxon>Cellulomonas</taxon>
    </lineage>
</organism>
<reference evidence="1 2" key="1">
    <citation type="submission" date="2019-06" db="EMBL/GenBank/DDBJ databases">
        <title>Whole genome shotgun sequence of Cellulomonas uda NBRC 3747.</title>
        <authorList>
            <person name="Hosoyama A."/>
            <person name="Uohara A."/>
            <person name="Ohji S."/>
            <person name="Ichikawa N."/>
        </authorList>
    </citation>
    <scope>NUCLEOTIDE SEQUENCE [LARGE SCALE GENOMIC DNA]</scope>
    <source>
        <strain evidence="1 2">NBRC 3747</strain>
    </source>
</reference>
<evidence type="ECO:0000313" key="1">
    <source>
        <dbReference type="EMBL" id="GEA82079.1"/>
    </source>
</evidence>
<evidence type="ECO:0000313" key="2">
    <source>
        <dbReference type="Proteomes" id="UP000315842"/>
    </source>
</evidence>
<proteinExistence type="predicted"/>
<accession>A0A4Y3KC92</accession>
<dbReference type="EMBL" id="BJLP01000046">
    <property type="protein sequence ID" value="GEA82079.1"/>
    <property type="molecule type" value="Genomic_DNA"/>
</dbReference>
<sequence length="146" mass="16567">MHQILAFIVSRMAFLWESAKFKIVDSEVSVSNGGDALLVVESKVLRMRFVRDRGQLLLDLQPVSASGVEWYSIDLIRRLLTGVPETSSLLDESYSDFLCDHMSEIEGRFVPGAWSESRASLERLKELRFRQMFGRVHGTETPDANS</sequence>
<dbReference type="Proteomes" id="UP000315842">
    <property type="component" value="Unassembled WGS sequence"/>
</dbReference>
<dbReference type="AlphaFoldDB" id="A0A4Y3KC92"/>
<protein>
    <submittedName>
        <fullName evidence="1">Uncharacterized protein</fullName>
    </submittedName>
</protein>
<keyword evidence="2" id="KW-1185">Reference proteome</keyword>
<comment type="caution">
    <text evidence="1">The sequence shown here is derived from an EMBL/GenBank/DDBJ whole genome shotgun (WGS) entry which is preliminary data.</text>
</comment>
<name>A0A4Y3KC92_CELUD</name>